<name>A0A177AU40_9BILA</name>
<comment type="caution">
    <text evidence="1">The sequence shown here is derived from an EMBL/GenBank/DDBJ whole genome shotgun (WGS) entry which is preliminary data.</text>
</comment>
<dbReference type="Proteomes" id="UP000078046">
    <property type="component" value="Unassembled WGS sequence"/>
</dbReference>
<protein>
    <submittedName>
        <fullName evidence="1">Uncharacterized protein</fullName>
    </submittedName>
</protein>
<organism evidence="1 2">
    <name type="scientific">Intoshia linei</name>
    <dbReference type="NCBI Taxonomy" id="1819745"/>
    <lineage>
        <taxon>Eukaryota</taxon>
        <taxon>Metazoa</taxon>
        <taxon>Spiralia</taxon>
        <taxon>Lophotrochozoa</taxon>
        <taxon>Mesozoa</taxon>
        <taxon>Orthonectida</taxon>
        <taxon>Rhopaluridae</taxon>
        <taxon>Intoshia</taxon>
    </lineage>
</organism>
<gene>
    <name evidence="1" type="ORF">A3Q56_06785</name>
</gene>
<sequence>MINRQRKEAIDILLKEAYGQAEIAIKIERNYMITQVFTEEIIKGPRTKYRTPIINALGLEMTKTDLLVTSQMNDGNADILLHNIRPNVGILSNLRTYWYITALCDLTIFFVKHGVTSLSEQITAVLPGRNSFVFTSAETVHILSSDNHLWVVDLSIKQKPKNKKIDLTLCEMVYRSFSIFIGTNALGCTV</sequence>
<keyword evidence="2" id="KW-1185">Reference proteome</keyword>
<dbReference type="AlphaFoldDB" id="A0A177AU40"/>
<accession>A0A177AU40</accession>
<proteinExistence type="predicted"/>
<evidence type="ECO:0000313" key="2">
    <source>
        <dbReference type="Proteomes" id="UP000078046"/>
    </source>
</evidence>
<dbReference type="EMBL" id="LWCA01001261">
    <property type="protein sequence ID" value="OAF65505.1"/>
    <property type="molecule type" value="Genomic_DNA"/>
</dbReference>
<evidence type="ECO:0000313" key="1">
    <source>
        <dbReference type="EMBL" id="OAF65505.1"/>
    </source>
</evidence>
<reference evidence="1 2" key="1">
    <citation type="submission" date="2016-04" db="EMBL/GenBank/DDBJ databases">
        <title>The genome of Intoshia linei affirms orthonectids as highly simplified spiralians.</title>
        <authorList>
            <person name="Mikhailov K.V."/>
            <person name="Slusarev G.S."/>
            <person name="Nikitin M.A."/>
            <person name="Logacheva M.D."/>
            <person name="Penin A."/>
            <person name="Aleoshin V."/>
            <person name="Panchin Y.V."/>
        </authorList>
    </citation>
    <scope>NUCLEOTIDE SEQUENCE [LARGE SCALE GENOMIC DNA]</scope>
    <source>
        <strain evidence="1">Intl2013</strain>
        <tissue evidence="1">Whole animal</tissue>
    </source>
</reference>